<evidence type="ECO:0000256" key="1">
    <source>
        <dbReference type="SAM" id="MobiDB-lite"/>
    </source>
</evidence>
<proteinExistence type="predicted"/>
<protein>
    <recommendedName>
        <fullName evidence="4">DUF3618 domain-containing protein</fullName>
    </recommendedName>
</protein>
<keyword evidence="3" id="KW-1185">Reference proteome</keyword>
<evidence type="ECO:0008006" key="4">
    <source>
        <dbReference type="Google" id="ProtNLM"/>
    </source>
</evidence>
<evidence type="ECO:0000313" key="3">
    <source>
        <dbReference type="Proteomes" id="UP000198802"/>
    </source>
</evidence>
<dbReference type="EMBL" id="FAOZ01000015">
    <property type="protein sequence ID" value="CUU57815.1"/>
    <property type="molecule type" value="Genomic_DNA"/>
</dbReference>
<dbReference type="Pfam" id="PF12277">
    <property type="entry name" value="DUF3618"/>
    <property type="match status" value="1"/>
</dbReference>
<name>A0A0S4QQG6_9ACTN</name>
<feature type="compositionally biased region" description="Low complexity" evidence="1">
    <location>
        <begin position="78"/>
        <end position="92"/>
    </location>
</feature>
<dbReference type="InterPro" id="IPR022062">
    <property type="entry name" value="DUF3618"/>
</dbReference>
<accession>A0A0S4QQG6</accession>
<sequence>MPQDPAVIQRQIEQTRAELAETVDAIAEIVSPRRVAERANEQIRVKVGELRERIVPAGSSPRPAALPGGRAGHQDAEGGLAAAGSSGTSGKGVPTEIVRTVRWERVALASAVFLLAVGARRRRRRR</sequence>
<organism evidence="2 3">
    <name type="scientific">Parafrankia irregularis</name>
    <dbReference type="NCBI Taxonomy" id="795642"/>
    <lineage>
        <taxon>Bacteria</taxon>
        <taxon>Bacillati</taxon>
        <taxon>Actinomycetota</taxon>
        <taxon>Actinomycetes</taxon>
        <taxon>Frankiales</taxon>
        <taxon>Frankiaceae</taxon>
        <taxon>Parafrankia</taxon>
    </lineage>
</organism>
<feature type="region of interest" description="Disordered" evidence="1">
    <location>
        <begin position="54"/>
        <end position="93"/>
    </location>
</feature>
<dbReference type="Proteomes" id="UP000198802">
    <property type="component" value="Unassembled WGS sequence"/>
</dbReference>
<reference evidence="3" key="1">
    <citation type="submission" date="2015-11" db="EMBL/GenBank/DDBJ databases">
        <authorList>
            <person name="Varghese N."/>
        </authorList>
    </citation>
    <scope>NUCLEOTIDE SEQUENCE [LARGE SCALE GENOMIC DNA]</scope>
    <source>
        <strain evidence="3">DSM 45899</strain>
    </source>
</reference>
<dbReference type="AlphaFoldDB" id="A0A0S4QQG6"/>
<gene>
    <name evidence="2" type="ORF">Ga0074812_11516</name>
</gene>
<dbReference type="RefSeq" id="WP_091279915.1">
    <property type="nucleotide sequence ID" value="NZ_FAOZ01000015.1"/>
</dbReference>
<evidence type="ECO:0000313" key="2">
    <source>
        <dbReference type="EMBL" id="CUU57815.1"/>
    </source>
</evidence>